<dbReference type="InterPro" id="IPR014811">
    <property type="entry name" value="ArgoL1"/>
</dbReference>
<evidence type="ECO:0000256" key="6">
    <source>
        <dbReference type="SAM" id="MobiDB-lite"/>
    </source>
</evidence>
<dbReference type="CDD" id="cd02846">
    <property type="entry name" value="PAZ_argonaute_like"/>
    <property type="match status" value="1"/>
</dbReference>
<dbReference type="GO" id="GO:0031047">
    <property type="term" value="P:regulatory ncRNA-mediated gene silencing"/>
    <property type="evidence" value="ECO:0007669"/>
    <property type="project" value="UniProtKB-KW"/>
</dbReference>
<dbReference type="InterPro" id="IPR032472">
    <property type="entry name" value="ArgoL2"/>
</dbReference>
<dbReference type="Pfam" id="PF08699">
    <property type="entry name" value="ArgoL1"/>
    <property type="match status" value="1"/>
</dbReference>
<dbReference type="Gramene" id="QL01p014201:mrna">
    <property type="protein sequence ID" value="QL01p014201:mrna"/>
    <property type="gene ID" value="QL01p014201"/>
</dbReference>
<name>A0A7N2KM67_QUELO</name>
<evidence type="ECO:0000256" key="5">
    <source>
        <dbReference type="ARBA" id="ARBA00023274"/>
    </source>
</evidence>
<comment type="similarity">
    <text evidence="1">Belongs to the argonaute family. Ago subfamily.</text>
</comment>
<dbReference type="PROSITE" id="PS50822">
    <property type="entry name" value="PIWI"/>
    <property type="match status" value="1"/>
</dbReference>
<dbReference type="OMA" id="RVRITHI"/>
<dbReference type="InterPro" id="IPR036085">
    <property type="entry name" value="PAZ_dom_sf"/>
</dbReference>
<dbReference type="GO" id="GO:0051607">
    <property type="term" value="P:defense response to virus"/>
    <property type="evidence" value="ECO:0007669"/>
    <property type="project" value="UniProtKB-ARBA"/>
</dbReference>
<feature type="compositionally biased region" description="Low complexity" evidence="6">
    <location>
        <begin position="13"/>
        <end position="38"/>
    </location>
</feature>
<dbReference type="FunFam" id="3.30.420.10:FF:000013">
    <property type="entry name" value="protein argonaute 10-like"/>
    <property type="match status" value="1"/>
</dbReference>
<evidence type="ECO:0000256" key="4">
    <source>
        <dbReference type="ARBA" id="ARBA00023158"/>
    </source>
</evidence>
<dbReference type="SUPFAM" id="SSF53098">
    <property type="entry name" value="Ribonuclease H-like"/>
    <property type="match status" value="1"/>
</dbReference>
<dbReference type="Gene3D" id="2.170.260.10">
    <property type="entry name" value="paz domain"/>
    <property type="match status" value="1"/>
</dbReference>
<dbReference type="InterPro" id="IPR012337">
    <property type="entry name" value="RNaseH-like_sf"/>
</dbReference>
<evidence type="ECO:0000256" key="2">
    <source>
        <dbReference type="ARBA" id="ARBA00022491"/>
    </source>
</evidence>
<dbReference type="RefSeq" id="XP_030958325.1">
    <property type="nucleotide sequence ID" value="XM_031102465.1"/>
</dbReference>
<dbReference type="InParanoid" id="A0A7N2KM67"/>
<dbReference type="InterPro" id="IPR003100">
    <property type="entry name" value="PAZ_dom"/>
</dbReference>
<dbReference type="EMBL" id="LRBV02000001">
    <property type="status" value="NOT_ANNOTATED_CDS"/>
    <property type="molecule type" value="Genomic_DNA"/>
</dbReference>
<feature type="compositionally biased region" description="Basic residues" evidence="6">
    <location>
        <begin position="1"/>
        <end position="11"/>
    </location>
</feature>
<dbReference type="InterPro" id="IPR036397">
    <property type="entry name" value="RNaseH_sf"/>
</dbReference>
<keyword evidence="3" id="KW-0810">Translation regulation</keyword>
<evidence type="ECO:0000313" key="10">
    <source>
        <dbReference type="Proteomes" id="UP000594261"/>
    </source>
</evidence>
<dbReference type="Gene3D" id="3.40.50.2300">
    <property type="match status" value="1"/>
</dbReference>
<dbReference type="SMART" id="SM01163">
    <property type="entry name" value="DUF1785"/>
    <property type="match status" value="1"/>
</dbReference>
<dbReference type="EnsemblPlants" id="QL01p014201:mrna">
    <property type="protein sequence ID" value="QL01p014201:mrna"/>
    <property type="gene ID" value="QL01p014201"/>
</dbReference>
<dbReference type="Pfam" id="PF16488">
    <property type="entry name" value="ArgoL2"/>
    <property type="match status" value="1"/>
</dbReference>
<keyword evidence="2" id="KW-0678">Repressor</keyword>
<feature type="domain" description="PAZ" evidence="7">
    <location>
        <begin position="292"/>
        <end position="403"/>
    </location>
</feature>
<evidence type="ECO:0000256" key="3">
    <source>
        <dbReference type="ARBA" id="ARBA00022845"/>
    </source>
</evidence>
<keyword evidence="5" id="KW-0687">Ribonucleoprotein</keyword>
<dbReference type="PANTHER" id="PTHR22891">
    <property type="entry name" value="EUKARYOTIC TRANSLATION INITIATION FACTOR 2C"/>
    <property type="match status" value="1"/>
</dbReference>
<evidence type="ECO:0000259" key="8">
    <source>
        <dbReference type="PROSITE" id="PS50822"/>
    </source>
</evidence>
<dbReference type="InterPro" id="IPR032474">
    <property type="entry name" value="Argonaute_N"/>
</dbReference>
<dbReference type="SMART" id="SM00949">
    <property type="entry name" value="PAZ"/>
    <property type="match status" value="1"/>
</dbReference>
<dbReference type="OrthoDB" id="10252740at2759"/>
<evidence type="ECO:0000256" key="1">
    <source>
        <dbReference type="ARBA" id="ARBA00008201"/>
    </source>
</evidence>
<dbReference type="Gene3D" id="3.30.420.10">
    <property type="entry name" value="Ribonuclease H-like superfamily/Ribonuclease H"/>
    <property type="match status" value="1"/>
</dbReference>
<dbReference type="SMART" id="SM00950">
    <property type="entry name" value="Piwi"/>
    <property type="match status" value="1"/>
</dbReference>
<proteinExistence type="inferred from homology"/>
<dbReference type="PROSITE" id="PS50821">
    <property type="entry name" value="PAZ"/>
    <property type="match status" value="1"/>
</dbReference>
<dbReference type="FunCoup" id="A0A7N2KM67">
    <property type="interactions" value="2091"/>
</dbReference>
<dbReference type="CDD" id="cd04657">
    <property type="entry name" value="Piwi_ago-like"/>
    <property type="match status" value="1"/>
</dbReference>
<dbReference type="GO" id="GO:1990904">
    <property type="term" value="C:ribonucleoprotein complex"/>
    <property type="evidence" value="ECO:0007669"/>
    <property type="project" value="UniProtKB-KW"/>
</dbReference>
<dbReference type="Pfam" id="PF16487">
    <property type="entry name" value="ArgoMid"/>
    <property type="match status" value="1"/>
</dbReference>
<dbReference type="KEGG" id="qlo:115980183"/>
<dbReference type="SUPFAM" id="SSF101690">
    <property type="entry name" value="PAZ domain"/>
    <property type="match status" value="1"/>
</dbReference>
<evidence type="ECO:0000259" key="7">
    <source>
        <dbReference type="PROSITE" id="PS50821"/>
    </source>
</evidence>
<accession>A0A7N2KM67</accession>
<dbReference type="Pfam" id="PF16486">
    <property type="entry name" value="ArgoN"/>
    <property type="match status" value="1"/>
</dbReference>
<feature type="domain" description="Piwi" evidence="8">
    <location>
        <begin position="582"/>
        <end position="898"/>
    </location>
</feature>
<keyword evidence="4" id="KW-0943">RNA-mediated gene silencing</keyword>
<dbReference type="FunFam" id="3.40.50.2300:FF:000110">
    <property type="entry name" value="Argonaute 10"/>
    <property type="match status" value="1"/>
</dbReference>
<reference evidence="9" key="2">
    <citation type="submission" date="2021-01" db="UniProtKB">
        <authorList>
            <consortium name="EnsemblPlants"/>
        </authorList>
    </citation>
    <scope>IDENTIFICATION</scope>
</reference>
<feature type="region of interest" description="Disordered" evidence="6">
    <location>
        <begin position="1"/>
        <end position="56"/>
    </location>
</feature>
<dbReference type="InterPro" id="IPR003165">
    <property type="entry name" value="Piwi"/>
</dbReference>
<dbReference type="Pfam" id="PF02171">
    <property type="entry name" value="Piwi"/>
    <property type="match status" value="1"/>
</dbReference>
<organism evidence="9 10">
    <name type="scientific">Quercus lobata</name>
    <name type="common">Valley oak</name>
    <dbReference type="NCBI Taxonomy" id="97700"/>
    <lineage>
        <taxon>Eukaryota</taxon>
        <taxon>Viridiplantae</taxon>
        <taxon>Streptophyta</taxon>
        <taxon>Embryophyta</taxon>
        <taxon>Tracheophyta</taxon>
        <taxon>Spermatophyta</taxon>
        <taxon>Magnoliopsida</taxon>
        <taxon>eudicotyledons</taxon>
        <taxon>Gunneridae</taxon>
        <taxon>Pentapetalae</taxon>
        <taxon>rosids</taxon>
        <taxon>fabids</taxon>
        <taxon>Fagales</taxon>
        <taxon>Fagaceae</taxon>
        <taxon>Quercus</taxon>
    </lineage>
</organism>
<evidence type="ECO:0000313" key="9">
    <source>
        <dbReference type="EnsemblPlants" id="QL01p014201:mrna"/>
    </source>
</evidence>
<dbReference type="InterPro" id="IPR045246">
    <property type="entry name" value="Piwi_ago-like"/>
</dbReference>
<keyword evidence="10" id="KW-1185">Reference proteome</keyword>
<protein>
    <recommendedName>
        <fullName evidence="11">Argonaute 5</fullName>
    </recommendedName>
</protein>
<dbReference type="Pfam" id="PF02170">
    <property type="entry name" value="PAZ"/>
    <property type="match status" value="1"/>
</dbReference>
<dbReference type="GO" id="GO:0006417">
    <property type="term" value="P:regulation of translation"/>
    <property type="evidence" value="ECO:0007669"/>
    <property type="project" value="UniProtKB-KW"/>
</dbReference>
<reference evidence="9 10" key="1">
    <citation type="journal article" date="2016" name="G3 (Bethesda)">
        <title>First Draft Assembly and Annotation of the Genome of a California Endemic Oak Quercus lobata Nee (Fagaceae).</title>
        <authorList>
            <person name="Sork V.L."/>
            <person name="Fitz-Gibbon S.T."/>
            <person name="Puiu D."/>
            <person name="Crepeau M."/>
            <person name="Gugger P.F."/>
            <person name="Sherman R."/>
            <person name="Stevens K."/>
            <person name="Langley C.H."/>
            <person name="Pellegrini M."/>
            <person name="Salzberg S.L."/>
        </authorList>
    </citation>
    <scope>NUCLEOTIDE SEQUENCE [LARGE SCALE GENOMIC DNA]</scope>
    <source>
        <strain evidence="9 10">cv. SW786</strain>
    </source>
</reference>
<dbReference type="Proteomes" id="UP000594261">
    <property type="component" value="Chromosome 1"/>
</dbReference>
<evidence type="ECO:0008006" key="11">
    <source>
        <dbReference type="Google" id="ProtNLM"/>
    </source>
</evidence>
<dbReference type="GO" id="GO:0003723">
    <property type="term" value="F:RNA binding"/>
    <property type="evidence" value="ECO:0007669"/>
    <property type="project" value="InterPro"/>
</dbReference>
<gene>
    <name evidence="9" type="primary">LOC115980183</name>
</gene>
<sequence length="932" mass="104424">MPRRGGGRGRGRGTAPSSFSPVPSPAVSQPSSVASPSSSAPPPPQPSSSSVAELTSGVKERLTLQDRAAQPSSLKALVVPRRPGYGSVGKKIQVRANHFLVEVADRDIHHYDVTITPEITSKNVNQSVMTQLDTIYRETLFGNRRAAYDGRKSLYTAGALPFISIEIIVKLQNDDRPASSSSSSARKERQFKVAIKLVSKPDLQHLKEFLVSRQSDVPQETIQVLAVVLRVEPSINYAVVGRSFFHPSLATQGELGDGIDYWRGYYQSLRPTQMGLSLNIDVSARAFYEPLLVTDFLAKHFRFNLSRHLSDQDRLKIKKALRGVKVELTHTEYAQSHKVTGVSTIPISQLMFTLDDKETKTSVLQYFLEKYDIVLQYASLPALEAGSDSNPVYLPMEVCKIAAGQRYTKRLNERQVTNLLRATCQRPIERERSITGMVKRNDFSRGKLVHEEFGIEVREGLTTVDARVLPSPMLNYHETGRESREHPKMGQWNMINKKMVNGGRVSYWTCVNFSTRVNRDFPFQFCDELVNMCNSKGIDFNLDPLIPIHSAHPGQVDRALMYIHEQCAAKLKEIEPGKQLQLLIIILPDVTGSYGKIKRICETELGIVSQCCQPKQASKLSKQYLENLALKINVKAGGRNNVLTDAIQKRMPLVSDRPTIIFGAGVTHPLPGEDSSPSIAAVVASMDWPEVTKYRGLVSAQEHREEIIQDLYKSVQDPQRGLVHGGLIREQLIAFRRATGQKPHRIIFYRDGVSEGQFSQVLLYEMDAIRKACLSLEENYLPKVTFVVVQKRHHTRLFPTDNQTDRSGNIQPGTVVDTKICHPTGFDFYLNSHAVIQGTSRPTHYHVLYDENNFTADLLQGLTNNLCYTYARCTRSVSIVPPVCYARLAALRARYYIEGDTSDGGSTGGENRAEFRPLPLIKDNVKDVMFYC</sequence>
<dbReference type="InterPro" id="IPR032473">
    <property type="entry name" value="Argonaute_Mid_dom"/>
</dbReference>
<dbReference type="GeneID" id="115980183"/>
<dbReference type="AlphaFoldDB" id="A0A7N2KM67"/>